<dbReference type="Pfam" id="PF03171">
    <property type="entry name" value="2OG-FeII_Oxy"/>
    <property type="match status" value="1"/>
</dbReference>
<dbReference type="Proteomes" id="UP000693970">
    <property type="component" value="Unassembled WGS sequence"/>
</dbReference>
<keyword evidence="1" id="KW-0479">Metal-binding</keyword>
<dbReference type="GO" id="GO:0046872">
    <property type="term" value="F:metal ion binding"/>
    <property type="evidence" value="ECO:0007669"/>
    <property type="project" value="UniProtKB-KW"/>
</dbReference>
<keyword evidence="1" id="KW-0560">Oxidoreductase</keyword>
<dbReference type="GO" id="GO:0051213">
    <property type="term" value="F:dioxygenase activity"/>
    <property type="evidence" value="ECO:0007669"/>
    <property type="project" value="UniProtKB-KW"/>
</dbReference>
<accession>A0A9K3P962</accession>
<evidence type="ECO:0000313" key="4">
    <source>
        <dbReference type="EMBL" id="KAG7359361.1"/>
    </source>
</evidence>
<reference evidence="3" key="2">
    <citation type="submission" date="2021-04" db="EMBL/GenBank/DDBJ databases">
        <authorList>
            <person name="Podell S."/>
        </authorList>
    </citation>
    <scope>NUCLEOTIDE SEQUENCE</scope>
    <source>
        <strain evidence="3">Hildebrandi</strain>
    </source>
</reference>
<reference evidence="3" key="1">
    <citation type="journal article" date="2021" name="Sci. Rep.">
        <title>Diploid genomic architecture of Nitzschia inconspicua, an elite biomass production diatom.</title>
        <authorList>
            <person name="Oliver A."/>
            <person name="Podell S."/>
            <person name="Pinowska A."/>
            <person name="Traller J.C."/>
            <person name="Smith S.R."/>
            <person name="McClure R."/>
            <person name="Beliaev A."/>
            <person name="Bohutskyi P."/>
            <person name="Hill E.A."/>
            <person name="Rabines A."/>
            <person name="Zheng H."/>
            <person name="Allen L.Z."/>
            <person name="Kuo A."/>
            <person name="Grigoriev I.V."/>
            <person name="Allen A.E."/>
            <person name="Hazlebeck D."/>
            <person name="Allen E.E."/>
        </authorList>
    </citation>
    <scope>NUCLEOTIDE SEQUENCE</scope>
    <source>
        <strain evidence="3">Hildebrandi</strain>
    </source>
</reference>
<keyword evidence="4" id="KW-0223">Dioxygenase</keyword>
<evidence type="ECO:0000259" key="2">
    <source>
        <dbReference type="PROSITE" id="PS51471"/>
    </source>
</evidence>
<dbReference type="InterPro" id="IPR026992">
    <property type="entry name" value="DIOX_N"/>
</dbReference>
<dbReference type="Pfam" id="PF14226">
    <property type="entry name" value="DIOX_N"/>
    <property type="match status" value="1"/>
</dbReference>
<dbReference type="AlphaFoldDB" id="A0A9K3P962"/>
<evidence type="ECO:0000256" key="1">
    <source>
        <dbReference type="RuleBase" id="RU003682"/>
    </source>
</evidence>
<protein>
    <submittedName>
        <fullName evidence="4">2-oxoglutarate/Fe(II)-dependent dioxygenase</fullName>
    </submittedName>
    <submittedName>
        <fullName evidence="3">2OG-Fe(II) oxygenase superfamily protein</fullName>
    </submittedName>
</protein>
<dbReference type="PROSITE" id="PS51471">
    <property type="entry name" value="FE2OG_OXY"/>
    <property type="match status" value="1"/>
</dbReference>
<comment type="caution">
    <text evidence="3">The sequence shown here is derived from an EMBL/GenBank/DDBJ whole genome shotgun (WGS) entry which is preliminary data.</text>
</comment>
<evidence type="ECO:0000313" key="6">
    <source>
        <dbReference type="Proteomes" id="UP000693970"/>
    </source>
</evidence>
<keyword evidence="6" id="KW-1185">Reference proteome</keyword>
<name>A0A9K3P962_9STRA</name>
<sequence>MGAADQDIAVEASLKTTGLGSASAKDDGVVPVIDLSQGTDEEIVEQLWKAATQVGFFSLTGHGIPQSLIDKAFEESQAFFEQPLEDKQKQSPVDMSINCGFEYFAQVRPSTGVADQKESLQVTAREKAMDGRWPSDHFESAAQDLLNASHALANKLLDLLQPLAVPHVAPQTLSKSHNLWSLDGQCTIRFLHYPPQDAETTKALLKEGYWRAGPHTDWANLTLLYQRPGQAGLECCANPRTGNPSEMYWTKVNPVEGAIAVNIGDMLARWSDGKLYSNLHRVRLPEDASKSRYSIAYFAQSDKSTLIETENNPPITAGDYILSRIQSNFEAAKKKKQEA</sequence>
<dbReference type="EMBL" id="JAGRRH010000062">
    <property type="protein sequence ID" value="KAG7338216.1"/>
    <property type="molecule type" value="Genomic_DNA"/>
</dbReference>
<evidence type="ECO:0000313" key="5">
    <source>
        <dbReference type="EMBL" id="KAG7365686.1"/>
    </source>
</evidence>
<dbReference type="EMBL" id="JAGRRH010000008">
    <property type="protein sequence ID" value="KAG7365686.1"/>
    <property type="molecule type" value="Genomic_DNA"/>
</dbReference>
<dbReference type="EMBL" id="JAGRRH010000013">
    <property type="protein sequence ID" value="KAG7359361.1"/>
    <property type="molecule type" value="Genomic_DNA"/>
</dbReference>
<dbReference type="InterPro" id="IPR050231">
    <property type="entry name" value="Iron_ascorbate_oxido_reductase"/>
</dbReference>
<gene>
    <name evidence="3" type="ORF">IV203_002621</name>
    <name evidence="5" type="ORF">IV203_025127</name>
    <name evidence="4" type="ORF">IV203_034459</name>
</gene>
<evidence type="ECO:0000313" key="3">
    <source>
        <dbReference type="EMBL" id="KAG7338216.1"/>
    </source>
</evidence>
<dbReference type="OrthoDB" id="288590at2759"/>
<organism evidence="3 6">
    <name type="scientific">Nitzschia inconspicua</name>
    <dbReference type="NCBI Taxonomy" id="303405"/>
    <lineage>
        <taxon>Eukaryota</taxon>
        <taxon>Sar</taxon>
        <taxon>Stramenopiles</taxon>
        <taxon>Ochrophyta</taxon>
        <taxon>Bacillariophyta</taxon>
        <taxon>Bacillariophyceae</taxon>
        <taxon>Bacillariophycidae</taxon>
        <taxon>Bacillariales</taxon>
        <taxon>Bacillariaceae</taxon>
        <taxon>Nitzschia</taxon>
    </lineage>
</organism>
<dbReference type="InterPro" id="IPR005123">
    <property type="entry name" value="Oxoglu/Fe-dep_dioxygenase_dom"/>
</dbReference>
<keyword evidence="1" id="KW-0408">Iron</keyword>
<comment type="similarity">
    <text evidence="1">Belongs to the iron/ascorbate-dependent oxidoreductase family.</text>
</comment>
<dbReference type="PANTHER" id="PTHR47990">
    <property type="entry name" value="2-OXOGLUTARATE (2OG) AND FE(II)-DEPENDENT OXYGENASE SUPERFAMILY PROTEIN-RELATED"/>
    <property type="match status" value="1"/>
</dbReference>
<feature type="domain" description="Fe2OG dioxygenase" evidence="2">
    <location>
        <begin position="184"/>
        <end position="301"/>
    </location>
</feature>
<dbReference type="InterPro" id="IPR044861">
    <property type="entry name" value="IPNS-like_FE2OG_OXY"/>
</dbReference>
<proteinExistence type="inferred from homology"/>